<gene>
    <name evidence="4" type="ORF">T552_01756</name>
</gene>
<keyword evidence="5" id="KW-1185">Reference proteome</keyword>
<protein>
    <recommendedName>
        <fullName evidence="3">RRM domain-containing protein</fullName>
    </recommendedName>
</protein>
<evidence type="ECO:0000256" key="1">
    <source>
        <dbReference type="PROSITE-ProRule" id="PRU00176"/>
    </source>
</evidence>
<dbReference type="SUPFAM" id="SSF54928">
    <property type="entry name" value="RNA-binding domain, RBD"/>
    <property type="match status" value="1"/>
</dbReference>
<organism evidence="4 5">
    <name type="scientific">Pneumocystis carinii (strain B80)</name>
    <name type="common">Rat pneumocystis pneumonia agent</name>
    <name type="synonym">Pneumocystis carinii f. sp. carinii</name>
    <dbReference type="NCBI Taxonomy" id="1408658"/>
    <lineage>
        <taxon>Eukaryota</taxon>
        <taxon>Fungi</taxon>
        <taxon>Dikarya</taxon>
        <taxon>Ascomycota</taxon>
        <taxon>Taphrinomycotina</taxon>
        <taxon>Pneumocystomycetes</taxon>
        <taxon>Pneumocystaceae</taxon>
        <taxon>Pneumocystis</taxon>
    </lineage>
</organism>
<reference evidence="5" key="1">
    <citation type="journal article" date="2016" name="Nat. Commun.">
        <title>Genome analysis of three Pneumocystis species reveals adaptation mechanisms to life exclusively in mammalian hosts.</title>
        <authorList>
            <person name="Ma L."/>
            <person name="Chen Z."/>
            <person name="Huang D.W."/>
            <person name="Kutty G."/>
            <person name="Ishihara M."/>
            <person name="Wang H."/>
            <person name="Abouelleil A."/>
            <person name="Bishop L."/>
            <person name="Davey E."/>
            <person name="Deng R."/>
            <person name="Deng X."/>
            <person name="Fan L."/>
            <person name="Fantoni G."/>
            <person name="Fitzgerald M."/>
            <person name="Gogineni E."/>
            <person name="Goldberg J.M."/>
            <person name="Handley G."/>
            <person name="Hu X."/>
            <person name="Huber C."/>
            <person name="Jiao X."/>
            <person name="Jones K."/>
            <person name="Levin J.Z."/>
            <person name="Liu Y."/>
            <person name="Macdonald P."/>
            <person name="Melnikov A."/>
            <person name="Raley C."/>
            <person name="Sassi M."/>
            <person name="Sherman B.T."/>
            <person name="Song X."/>
            <person name="Sykes S."/>
            <person name="Tran B."/>
            <person name="Walsh L."/>
            <person name="Xia Y."/>
            <person name="Yang J."/>
            <person name="Young S."/>
            <person name="Zeng Q."/>
            <person name="Zheng X."/>
            <person name="Stephens R."/>
            <person name="Nusbaum C."/>
            <person name="Birren B.W."/>
            <person name="Azadi P."/>
            <person name="Lempicki R.A."/>
            <person name="Cuomo C.A."/>
            <person name="Kovacs J.A."/>
        </authorList>
    </citation>
    <scope>NUCLEOTIDE SEQUENCE [LARGE SCALE GENOMIC DNA]</scope>
    <source>
        <strain evidence="5">B80</strain>
    </source>
</reference>
<keyword evidence="1" id="KW-0694">RNA-binding</keyword>
<evidence type="ECO:0000313" key="5">
    <source>
        <dbReference type="Proteomes" id="UP000054454"/>
    </source>
</evidence>
<evidence type="ECO:0000259" key="3">
    <source>
        <dbReference type="PROSITE" id="PS50102"/>
    </source>
</evidence>
<dbReference type="Gene3D" id="3.30.70.330">
    <property type="match status" value="1"/>
</dbReference>
<dbReference type="SMART" id="SM00360">
    <property type="entry name" value="RRM"/>
    <property type="match status" value="1"/>
</dbReference>
<dbReference type="InterPro" id="IPR050441">
    <property type="entry name" value="RBM"/>
</dbReference>
<dbReference type="PROSITE" id="PS50102">
    <property type="entry name" value="RRM"/>
    <property type="match status" value="1"/>
</dbReference>
<sequence>MNESSNTKGQGEEEKADLKVSVEKTSASESSIRENMNDEKTLNQGLNLFVAGIAERLKEPELREMFSAYGKVEKCQIMIDPHTKESRGFGFVQMSTMQEANAAREGLTGEERYGLVISVDRARRDRPRTPTPGKYYGPPKKDYIQENKQLPPLYHRYSRYNSRYHYDRAMYNRFNFYYNRRDLYENHYERYDRRYHDYYGYSRYQPKKNDYYTRYYKNEFR</sequence>
<dbReference type="Proteomes" id="UP000054454">
    <property type="component" value="Unassembled WGS sequence"/>
</dbReference>
<dbReference type="PANTHER" id="PTHR48034">
    <property type="entry name" value="TRANSFORMER-2 SEX-DETERMINING PROTEIN-RELATED"/>
    <property type="match status" value="1"/>
</dbReference>
<comment type="caution">
    <text evidence="4">The sequence shown here is derived from an EMBL/GenBank/DDBJ whole genome shotgun (WGS) entry which is preliminary data.</text>
</comment>
<evidence type="ECO:0000256" key="2">
    <source>
        <dbReference type="SAM" id="MobiDB-lite"/>
    </source>
</evidence>
<dbReference type="InterPro" id="IPR035979">
    <property type="entry name" value="RBD_domain_sf"/>
</dbReference>
<accession>A0A0W4ZJF8</accession>
<dbReference type="EMBL" id="LFVZ01000007">
    <property type="protein sequence ID" value="KTW28496.1"/>
    <property type="molecule type" value="Genomic_DNA"/>
</dbReference>
<feature type="region of interest" description="Disordered" evidence="2">
    <location>
        <begin position="1"/>
        <end position="33"/>
    </location>
</feature>
<dbReference type="InterPro" id="IPR012677">
    <property type="entry name" value="Nucleotide-bd_a/b_plait_sf"/>
</dbReference>
<dbReference type="OrthoDB" id="6159137at2759"/>
<name>A0A0W4ZJF8_PNEC8</name>
<dbReference type="RefSeq" id="XP_018226039.1">
    <property type="nucleotide sequence ID" value="XM_018370324.1"/>
</dbReference>
<dbReference type="AlphaFoldDB" id="A0A0W4ZJF8"/>
<feature type="compositionally biased region" description="Basic and acidic residues" evidence="2">
    <location>
        <begin position="10"/>
        <end position="22"/>
    </location>
</feature>
<dbReference type="GO" id="GO:0003723">
    <property type="term" value="F:RNA binding"/>
    <property type="evidence" value="ECO:0007669"/>
    <property type="project" value="UniProtKB-UniRule"/>
</dbReference>
<proteinExistence type="predicted"/>
<dbReference type="VEuPathDB" id="FungiDB:T552_01756"/>
<dbReference type="GeneID" id="28936527"/>
<evidence type="ECO:0000313" key="4">
    <source>
        <dbReference type="EMBL" id="KTW28496.1"/>
    </source>
</evidence>
<dbReference type="Pfam" id="PF00076">
    <property type="entry name" value="RRM_1"/>
    <property type="match status" value="1"/>
</dbReference>
<dbReference type="InterPro" id="IPR000504">
    <property type="entry name" value="RRM_dom"/>
</dbReference>
<feature type="domain" description="RRM" evidence="3">
    <location>
        <begin position="46"/>
        <end position="124"/>
    </location>
</feature>